<dbReference type="InterPro" id="IPR002110">
    <property type="entry name" value="Ankyrin_rpt"/>
</dbReference>
<dbReference type="EMBL" id="MNBE01000128">
    <property type="protein sequence ID" value="OKP13583.1"/>
    <property type="molecule type" value="Genomic_DNA"/>
</dbReference>
<dbReference type="PANTHER" id="PTHR24166">
    <property type="entry name" value="ROLLING PEBBLES, ISOFORM B"/>
    <property type="match status" value="1"/>
</dbReference>
<dbReference type="PROSITE" id="PS50297">
    <property type="entry name" value="ANK_REP_REGION"/>
    <property type="match status" value="4"/>
</dbReference>
<evidence type="ECO:0000313" key="5">
    <source>
        <dbReference type="Proteomes" id="UP000186955"/>
    </source>
</evidence>
<feature type="repeat" description="ANK" evidence="3">
    <location>
        <begin position="304"/>
        <end position="338"/>
    </location>
</feature>
<evidence type="ECO:0000256" key="3">
    <source>
        <dbReference type="PROSITE-ProRule" id="PRU00023"/>
    </source>
</evidence>
<keyword evidence="5" id="KW-1185">Reference proteome</keyword>
<dbReference type="STRING" id="1316194.A0A1Q5UMA8"/>
<evidence type="ECO:0000256" key="1">
    <source>
        <dbReference type="ARBA" id="ARBA00022737"/>
    </source>
</evidence>
<dbReference type="Pfam" id="PF12796">
    <property type="entry name" value="Ank_2"/>
    <property type="match status" value="4"/>
</dbReference>
<dbReference type="InterPro" id="IPR050889">
    <property type="entry name" value="Dendritic_Spine_Reg/Scaffold"/>
</dbReference>
<dbReference type="InterPro" id="IPR036770">
    <property type="entry name" value="Ankyrin_rpt-contain_sf"/>
</dbReference>
<feature type="repeat" description="ANK" evidence="3">
    <location>
        <begin position="929"/>
        <end position="967"/>
    </location>
</feature>
<feature type="repeat" description="ANK" evidence="3">
    <location>
        <begin position="893"/>
        <end position="928"/>
    </location>
</feature>
<dbReference type="Proteomes" id="UP000186955">
    <property type="component" value="Unassembled WGS sequence"/>
</dbReference>
<evidence type="ECO:0000256" key="2">
    <source>
        <dbReference type="ARBA" id="ARBA00023043"/>
    </source>
</evidence>
<feature type="repeat" description="ANK" evidence="3">
    <location>
        <begin position="81"/>
        <end position="113"/>
    </location>
</feature>
<gene>
    <name evidence="4" type="ORF">PENSUB_774</name>
</gene>
<comment type="caution">
    <text evidence="4">The sequence shown here is derived from an EMBL/GenBank/DDBJ whole genome shotgun (WGS) entry which is preliminary data.</text>
</comment>
<dbReference type="PANTHER" id="PTHR24166:SF48">
    <property type="entry name" value="PROTEIN VAPYRIN"/>
    <property type="match status" value="1"/>
</dbReference>
<keyword evidence="1" id="KW-0677">Repeat</keyword>
<keyword evidence="2 3" id="KW-0040">ANK repeat</keyword>
<feature type="repeat" description="ANK" evidence="3">
    <location>
        <begin position="568"/>
        <end position="600"/>
    </location>
</feature>
<dbReference type="SUPFAM" id="SSF48403">
    <property type="entry name" value="Ankyrin repeat"/>
    <property type="match status" value="3"/>
</dbReference>
<dbReference type="Gene3D" id="1.25.40.20">
    <property type="entry name" value="Ankyrin repeat-containing domain"/>
    <property type="match status" value="8"/>
</dbReference>
<protein>
    <submittedName>
        <fullName evidence="4">Serine/threonine-protein phosphatase 6 regulatory ankyrin repeat subunit A</fullName>
    </submittedName>
</protein>
<reference evidence="4 5" key="1">
    <citation type="submission" date="2016-10" db="EMBL/GenBank/DDBJ databases">
        <title>Genome sequence of the ascomycete fungus Penicillium subrubescens.</title>
        <authorList>
            <person name="De Vries R.P."/>
            <person name="Peng M."/>
            <person name="Dilokpimol A."/>
            <person name="Hilden K."/>
            <person name="Makela M.R."/>
            <person name="Grigoriev I."/>
            <person name="Riley R."/>
            <person name="Granchi Z."/>
        </authorList>
    </citation>
    <scope>NUCLEOTIDE SEQUENCE [LARGE SCALE GENOMIC DNA]</scope>
    <source>
        <strain evidence="4 5">CBS 132785</strain>
    </source>
</reference>
<dbReference type="PROSITE" id="PS50088">
    <property type="entry name" value="ANK_REPEAT"/>
    <property type="match status" value="7"/>
</dbReference>
<feature type="repeat" description="ANK" evidence="3">
    <location>
        <begin position="269"/>
        <end position="303"/>
    </location>
</feature>
<dbReference type="AlphaFoldDB" id="A0A1Q5UMA8"/>
<sequence>MFNLFGMRPGNGSPGEMPAEPLPPLQAAVDADAVDTVRELVSTAKPADLTAALCRSCQYGKTAVAQALIESGRCDLNATVDGDTPLFLAARRPEPAIVKFLLQHGADATIKSLNKSRSPAAAQKPPAYTPLHAVVDLHRRRGEVDVSSLEDLMQVLLDAGCDINARNFHGETVLLSCLHQEVALVEFLLQRGADPNVINESGNTALTYFHKPLQYPEWFKALMEHGTRLDIGGDSESGTCLHVFASKCQLGDLSLFKPYVSDWKLIDAKGNSILHIAARTHRHGSATVSELLKLGLDVNQKNHSGQQPIHMVQGSGENLRDILDILCAAGADLDVKDYDGRTALTGAMYGNPRYNAHELIPELIKRGANVNARDHKGNGVLFYMIEPYNFGSENAEFLLAQGADPTVVNYEGDNFLHKMAANLSGQTSDAAILTMIKLLEMGTSPINANHKGQTPLHVLCSQISDHLFAASNVGDKYAIDLLLDAGLRDVLNVPDHQGILPIHLAASVSEILVGRLIFHGADTTAATKDGRNLLHIASMARQSNTVGMLLDHYSSKDLTSLISAQSKDGRTPLHLACLSGRVETVSLLIAHGADIHVEDKNKRLPIDLCALSSAEDQLWQKGDDHGNMFHKVSAAGILVDDDERPSIPSQNKRKREDHKNFGWKGEITSESATLGITRIVRLLVQHGALVPKVQDKHRTSPLFHAVSEGNEEMAAELDRLSKMMGIELEKYRSLETERCLLRSRHLLELFKERFKSNISDKDIMEMVLLGHDQDVAQALEENINLIENKSSLQPVLILLARWGYPELFERLGRLMLDIDPKWINKSGKLFLGVGDMSPSLLAAAQRDLPNLEVMKVMVEKFQADVNIRFQDGMGVTPKVYYSSTMAQARQFKPGDTVLHYLAQGIHWWHEKAIEYLLQHGADPNARDAQGKTPLCVAVKLGELAGHRQIEIVRILLDGGADPNLAATCGFTPLAMSTHSSQLFQMLIDNGAYPSEDHPMELFSALSNFKDDVVSALLGMDLDVNTTTLSDAQPHWHTPRIGRHGRNKGHILRPLQYISMLPFNESNSRNHAVRMIRLLLEYGADPFLHNRSNTQNNDNTLILHEIIADGSIIQPWLELPDLDLERRDPRGQTLLLAAARSDFGTNSYSCKVPLFPHRGGNVGASPWQEGDLTRAMAVYDLGAELTAVDNQGNNVLHNLAGRNYNEMSAQEQFRRTMALFVEKAPELMDQVNSLGQTPLSIAKDRNNQWALDVLEKKDSMEE</sequence>
<evidence type="ECO:0000313" key="4">
    <source>
        <dbReference type="EMBL" id="OKP13583.1"/>
    </source>
</evidence>
<dbReference type="OrthoDB" id="21416at2759"/>
<dbReference type="SMART" id="SM00248">
    <property type="entry name" value="ANK"/>
    <property type="match status" value="18"/>
</dbReference>
<name>A0A1Q5UMA8_9EURO</name>
<accession>A0A1Q5UMA8</accession>
<organism evidence="4 5">
    <name type="scientific">Penicillium subrubescens</name>
    <dbReference type="NCBI Taxonomy" id="1316194"/>
    <lineage>
        <taxon>Eukaryota</taxon>
        <taxon>Fungi</taxon>
        <taxon>Dikarya</taxon>
        <taxon>Ascomycota</taxon>
        <taxon>Pezizomycotina</taxon>
        <taxon>Eurotiomycetes</taxon>
        <taxon>Eurotiomycetidae</taxon>
        <taxon>Eurotiales</taxon>
        <taxon>Aspergillaceae</taxon>
        <taxon>Penicillium</taxon>
    </lineage>
</organism>
<proteinExistence type="predicted"/>
<feature type="repeat" description="ANK" evidence="3">
    <location>
        <begin position="339"/>
        <end position="375"/>
    </location>
</feature>
<dbReference type="PRINTS" id="PR01415">
    <property type="entry name" value="ANKYRIN"/>
</dbReference>